<proteinExistence type="predicted"/>
<gene>
    <name evidence="2" type="ORF">VTK73DRAFT_1448</name>
</gene>
<evidence type="ECO:0000256" key="1">
    <source>
        <dbReference type="SAM" id="MobiDB-lite"/>
    </source>
</evidence>
<dbReference type="InterPro" id="IPR053056">
    <property type="entry name" value="Lipid_Metab_Assoc_Protein"/>
</dbReference>
<dbReference type="EMBL" id="JAZHXJ010001351">
    <property type="protein sequence ID" value="KAL1844953.1"/>
    <property type="molecule type" value="Genomic_DNA"/>
</dbReference>
<evidence type="ECO:0000313" key="2">
    <source>
        <dbReference type="EMBL" id="KAL1844953.1"/>
    </source>
</evidence>
<name>A0ABR3VTG0_9PEZI</name>
<dbReference type="Proteomes" id="UP001586593">
    <property type="component" value="Unassembled WGS sequence"/>
</dbReference>
<protein>
    <submittedName>
        <fullName evidence="2">Uncharacterized protein</fullName>
    </submittedName>
</protein>
<dbReference type="PANTHER" id="PTHR28153:SF1">
    <property type="entry name" value="DUF4484 DOMAIN-CONTAINING PROTEIN"/>
    <property type="match status" value="1"/>
</dbReference>
<reference evidence="2 3" key="1">
    <citation type="journal article" date="2024" name="Commun. Biol.">
        <title>Comparative genomic analysis of thermophilic fungi reveals convergent evolutionary adaptations and gene losses.</title>
        <authorList>
            <person name="Steindorff A.S."/>
            <person name="Aguilar-Pontes M.V."/>
            <person name="Robinson A.J."/>
            <person name="Andreopoulos B."/>
            <person name="LaButti K."/>
            <person name="Kuo A."/>
            <person name="Mondo S."/>
            <person name="Riley R."/>
            <person name="Otillar R."/>
            <person name="Haridas S."/>
            <person name="Lipzen A."/>
            <person name="Grimwood J."/>
            <person name="Schmutz J."/>
            <person name="Clum A."/>
            <person name="Reid I.D."/>
            <person name="Moisan M.C."/>
            <person name="Butler G."/>
            <person name="Nguyen T.T.M."/>
            <person name="Dewar K."/>
            <person name="Conant G."/>
            <person name="Drula E."/>
            <person name="Henrissat B."/>
            <person name="Hansel C."/>
            <person name="Singer S."/>
            <person name="Hutchinson M.I."/>
            <person name="de Vries R.P."/>
            <person name="Natvig D.O."/>
            <person name="Powell A.J."/>
            <person name="Tsang A."/>
            <person name="Grigoriev I.V."/>
        </authorList>
    </citation>
    <scope>NUCLEOTIDE SEQUENCE [LARGE SCALE GENOMIC DNA]</scope>
    <source>
        <strain evidence="2 3">ATCC 24622</strain>
    </source>
</reference>
<comment type="caution">
    <text evidence="2">The sequence shown here is derived from an EMBL/GenBank/DDBJ whole genome shotgun (WGS) entry which is preliminary data.</text>
</comment>
<sequence>MTDLRRGQPPLSIRLPLSSSDGLNPLPDLPPASALFLIEFDVRAGYTIVWKRAAPGVELEGVVEYRSLPSGLHTVDDDLIYFVHEGGYAGLSAFVNAKTDDEESRNARMIAVGILVPLSYGRLGRAWRHCQGLRDIAKELSTDVGRTDLLESYWESHGARDADSTPSGDRAVRSPSLSFKPDPPTLGKRRARNLSTSEATPLAAPENVLSPYHPAWSLTSLLDTFGPLIFPIHRAALLRKRILISTHAPVHECITYPSCRIFRSLS</sequence>
<keyword evidence="3" id="KW-1185">Reference proteome</keyword>
<dbReference type="Pfam" id="PF09804">
    <property type="entry name" value="DENND11"/>
    <property type="match status" value="1"/>
</dbReference>
<accession>A0ABR3VTG0</accession>
<feature type="region of interest" description="Disordered" evidence="1">
    <location>
        <begin position="158"/>
        <end position="198"/>
    </location>
</feature>
<dbReference type="InterPro" id="IPR018626">
    <property type="entry name" value="LCHN/Anr2"/>
</dbReference>
<organism evidence="2 3">
    <name type="scientific">Phialemonium thermophilum</name>
    <dbReference type="NCBI Taxonomy" id="223376"/>
    <lineage>
        <taxon>Eukaryota</taxon>
        <taxon>Fungi</taxon>
        <taxon>Dikarya</taxon>
        <taxon>Ascomycota</taxon>
        <taxon>Pezizomycotina</taxon>
        <taxon>Sordariomycetes</taxon>
        <taxon>Sordariomycetidae</taxon>
        <taxon>Cephalothecales</taxon>
        <taxon>Cephalothecaceae</taxon>
        <taxon>Phialemonium</taxon>
    </lineage>
</organism>
<evidence type="ECO:0000313" key="3">
    <source>
        <dbReference type="Proteomes" id="UP001586593"/>
    </source>
</evidence>
<dbReference type="PANTHER" id="PTHR28153">
    <property type="entry name" value="PROTEIN, PUTATIVE-RELATED"/>
    <property type="match status" value="1"/>
</dbReference>